<dbReference type="SUPFAM" id="SSF46689">
    <property type="entry name" value="Homeodomain-like"/>
    <property type="match status" value="2"/>
</dbReference>
<dbReference type="SUPFAM" id="SSF51215">
    <property type="entry name" value="Regulatory protein AraC"/>
    <property type="match status" value="1"/>
</dbReference>
<name>A0ABP8FLU5_9BACT</name>
<dbReference type="Pfam" id="PF12833">
    <property type="entry name" value="HTH_18"/>
    <property type="match status" value="1"/>
</dbReference>
<dbReference type="InterPro" id="IPR003313">
    <property type="entry name" value="AraC-bd"/>
</dbReference>
<dbReference type="PROSITE" id="PS01124">
    <property type="entry name" value="HTH_ARAC_FAMILY_2"/>
    <property type="match status" value="1"/>
</dbReference>
<feature type="domain" description="HTH araC/xylS-type" evidence="4">
    <location>
        <begin position="188"/>
        <end position="286"/>
    </location>
</feature>
<dbReference type="SMART" id="SM00342">
    <property type="entry name" value="HTH_ARAC"/>
    <property type="match status" value="1"/>
</dbReference>
<sequence>MAMKAILQKVPVTSDTSFAVQEFRSPYFSLPWHFHPECELVLITQGTGKRFVGDHIACFEPGDLVLLGPNLPHWYRSDAAYYEDNPELRAASLVIQFPPDFAGGSFLELPEAEDIGELLKKAVLGVEILGKTRRSVISMMQTLCNLKGMDRLLCLLAILNTVSASDEIRALSSPGVTGVQLKDSIRVNRIYEYVMSHYTKPIRLQEVAAVVNMSPSAFCRYFKTRTRKNFILFLNEIRIGHACKLLIEGDYSITEICYMSGYNNVAFFNRQFKALKGKTPKEFRREYLGRFIAG</sequence>
<gene>
    <name evidence="5" type="ORF">GCM10023143_13000</name>
</gene>
<dbReference type="InterPro" id="IPR018060">
    <property type="entry name" value="HTH_AraC"/>
</dbReference>
<proteinExistence type="predicted"/>
<dbReference type="InterPro" id="IPR018062">
    <property type="entry name" value="HTH_AraC-typ_CS"/>
</dbReference>
<dbReference type="Gene3D" id="2.60.120.10">
    <property type="entry name" value="Jelly Rolls"/>
    <property type="match status" value="1"/>
</dbReference>
<evidence type="ECO:0000313" key="5">
    <source>
        <dbReference type="EMBL" id="GAA4306851.1"/>
    </source>
</evidence>
<evidence type="ECO:0000256" key="1">
    <source>
        <dbReference type="ARBA" id="ARBA00023015"/>
    </source>
</evidence>
<evidence type="ECO:0000313" key="6">
    <source>
        <dbReference type="Proteomes" id="UP001501207"/>
    </source>
</evidence>
<dbReference type="PANTHER" id="PTHR43280:SF27">
    <property type="entry name" value="TRANSCRIPTIONAL REGULATOR MTLR"/>
    <property type="match status" value="1"/>
</dbReference>
<keyword evidence="1" id="KW-0805">Transcription regulation</keyword>
<accession>A0ABP8FLU5</accession>
<dbReference type="CDD" id="cd06976">
    <property type="entry name" value="cupin_MtlR-like_N"/>
    <property type="match status" value="1"/>
</dbReference>
<dbReference type="PANTHER" id="PTHR43280">
    <property type="entry name" value="ARAC-FAMILY TRANSCRIPTIONAL REGULATOR"/>
    <property type="match status" value="1"/>
</dbReference>
<dbReference type="Gene3D" id="1.10.10.60">
    <property type="entry name" value="Homeodomain-like"/>
    <property type="match status" value="2"/>
</dbReference>
<evidence type="ECO:0000256" key="2">
    <source>
        <dbReference type="ARBA" id="ARBA00023125"/>
    </source>
</evidence>
<dbReference type="Proteomes" id="UP001501207">
    <property type="component" value="Unassembled WGS sequence"/>
</dbReference>
<dbReference type="Pfam" id="PF02311">
    <property type="entry name" value="AraC_binding"/>
    <property type="match status" value="1"/>
</dbReference>
<reference evidence="6" key="1">
    <citation type="journal article" date="2019" name="Int. J. Syst. Evol. Microbiol.">
        <title>The Global Catalogue of Microorganisms (GCM) 10K type strain sequencing project: providing services to taxonomists for standard genome sequencing and annotation.</title>
        <authorList>
            <consortium name="The Broad Institute Genomics Platform"/>
            <consortium name="The Broad Institute Genome Sequencing Center for Infectious Disease"/>
            <person name="Wu L."/>
            <person name="Ma J."/>
        </authorList>
    </citation>
    <scope>NUCLEOTIDE SEQUENCE [LARGE SCALE GENOMIC DNA]</scope>
    <source>
        <strain evidence="6">JCM 17664</strain>
    </source>
</reference>
<evidence type="ECO:0000259" key="4">
    <source>
        <dbReference type="PROSITE" id="PS01124"/>
    </source>
</evidence>
<organism evidence="5 6">
    <name type="scientific">Compostibacter hankyongensis</name>
    <dbReference type="NCBI Taxonomy" id="1007089"/>
    <lineage>
        <taxon>Bacteria</taxon>
        <taxon>Pseudomonadati</taxon>
        <taxon>Bacteroidota</taxon>
        <taxon>Chitinophagia</taxon>
        <taxon>Chitinophagales</taxon>
        <taxon>Chitinophagaceae</taxon>
        <taxon>Compostibacter</taxon>
    </lineage>
</organism>
<dbReference type="PROSITE" id="PS00041">
    <property type="entry name" value="HTH_ARAC_FAMILY_1"/>
    <property type="match status" value="1"/>
</dbReference>
<dbReference type="InterPro" id="IPR014710">
    <property type="entry name" value="RmlC-like_jellyroll"/>
</dbReference>
<dbReference type="InterPro" id="IPR037923">
    <property type="entry name" value="HTH-like"/>
</dbReference>
<keyword evidence="3" id="KW-0804">Transcription</keyword>
<protein>
    <submittedName>
        <fullName evidence="5">AraC family transcriptional regulator</fullName>
    </submittedName>
</protein>
<keyword evidence="6" id="KW-1185">Reference proteome</keyword>
<comment type="caution">
    <text evidence="5">The sequence shown here is derived from an EMBL/GenBank/DDBJ whole genome shotgun (WGS) entry which is preliminary data.</text>
</comment>
<evidence type="ECO:0000256" key="3">
    <source>
        <dbReference type="ARBA" id="ARBA00023163"/>
    </source>
</evidence>
<dbReference type="InterPro" id="IPR009057">
    <property type="entry name" value="Homeodomain-like_sf"/>
</dbReference>
<dbReference type="EMBL" id="BAABFN010000002">
    <property type="protein sequence ID" value="GAA4306851.1"/>
    <property type="molecule type" value="Genomic_DNA"/>
</dbReference>
<keyword evidence="2" id="KW-0238">DNA-binding</keyword>